<dbReference type="RefSeq" id="WP_129425373.1">
    <property type="nucleotide sequence ID" value="NZ_SDPW01000001.1"/>
</dbReference>
<evidence type="ECO:0000313" key="2">
    <source>
        <dbReference type="Proteomes" id="UP000293345"/>
    </source>
</evidence>
<gene>
    <name evidence="1" type="ORF">ET524_09680</name>
</gene>
<dbReference type="Proteomes" id="UP000293345">
    <property type="component" value="Unassembled WGS sequence"/>
</dbReference>
<organism evidence="1 2">
    <name type="scientific">Senegalimassilia faecalis</name>
    <dbReference type="NCBI Taxonomy" id="2509433"/>
    <lineage>
        <taxon>Bacteria</taxon>
        <taxon>Bacillati</taxon>
        <taxon>Actinomycetota</taxon>
        <taxon>Coriobacteriia</taxon>
        <taxon>Coriobacteriales</taxon>
        <taxon>Coriobacteriaceae</taxon>
        <taxon>Senegalimassilia</taxon>
    </lineage>
</organism>
<dbReference type="AlphaFoldDB" id="A0A4Q2K2Z8"/>
<keyword evidence="2" id="KW-1185">Reference proteome</keyword>
<reference evidence="1 2" key="1">
    <citation type="submission" date="2019-01" db="EMBL/GenBank/DDBJ databases">
        <title>Senegalimassilia sp. nov. KGMB04484 isolated human feces.</title>
        <authorList>
            <person name="Han K.-I."/>
            <person name="Kim J.-S."/>
            <person name="Lee K.C."/>
            <person name="Suh M.K."/>
            <person name="Eom M.K."/>
            <person name="Lee J.H."/>
            <person name="Park S.-H."/>
            <person name="Kang S.W."/>
            <person name="Park J.-E."/>
            <person name="Oh B.S."/>
            <person name="Yu S.Y."/>
            <person name="Choi S.-H."/>
            <person name="Lee D.H."/>
            <person name="Yoon H."/>
            <person name="Kim B.-Y."/>
            <person name="Lee J.H."/>
            <person name="Lee J.-S."/>
        </authorList>
    </citation>
    <scope>NUCLEOTIDE SEQUENCE [LARGE SCALE GENOMIC DNA]</scope>
    <source>
        <strain evidence="1 2">KGMB04484</strain>
    </source>
</reference>
<proteinExistence type="predicted"/>
<protein>
    <submittedName>
        <fullName evidence="1">Uncharacterized protein</fullName>
    </submittedName>
</protein>
<sequence>MNRENYSRNPKSENKRILHDHKGRVYPSLVAMCRAWGVPKNTYLWRMHQGMGIEGALTAGVTAPRGGCPSRFRNAARRAA</sequence>
<name>A0A4Q2K2Z8_9ACTN</name>
<comment type="caution">
    <text evidence="1">The sequence shown here is derived from an EMBL/GenBank/DDBJ whole genome shotgun (WGS) entry which is preliminary data.</text>
</comment>
<evidence type="ECO:0000313" key="1">
    <source>
        <dbReference type="EMBL" id="RXZ54720.1"/>
    </source>
</evidence>
<dbReference type="EMBL" id="SDPW01000001">
    <property type="protein sequence ID" value="RXZ54720.1"/>
    <property type="molecule type" value="Genomic_DNA"/>
</dbReference>
<accession>A0A4Q2K2Z8</accession>